<dbReference type="EMBL" id="PXZM01000036">
    <property type="protein sequence ID" value="PSJ91308.1"/>
    <property type="molecule type" value="Genomic_DNA"/>
</dbReference>
<dbReference type="SUPFAM" id="SSF160104">
    <property type="entry name" value="Acetoacetate decarboxylase-like"/>
    <property type="match status" value="1"/>
</dbReference>
<dbReference type="PANTHER" id="PTHR39186">
    <property type="entry name" value="DUF2071 FAMILY PROTEIN"/>
    <property type="match status" value="1"/>
</dbReference>
<protein>
    <submittedName>
        <fullName evidence="1">DUF2071 domain-containing protein</fullName>
    </submittedName>
</protein>
<dbReference type="Gene3D" id="2.40.400.10">
    <property type="entry name" value="Acetoacetate decarboxylase-like"/>
    <property type="match status" value="1"/>
</dbReference>
<evidence type="ECO:0000313" key="1">
    <source>
        <dbReference type="EMBL" id="PSJ91308.1"/>
    </source>
</evidence>
<dbReference type="InterPro" id="IPR018644">
    <property type="entry name" value="DUF2071"/>
</dbReference>
<dbReference type="PANTHER" id="PTHR39186:SF1">
    <property type="entry name" value="DUF2071 DOMAIN-CONTAINING PROTEIN"/>
    <property type="match status" value="1"/>
</dbReference>
<comment type="caution">
    <text evidence="1">The sequence shown here is derived from an EMBL/GenBank/DDBJ whole genome shotgun (WGS) entry which is preliminary data.</text>
</comment>
<dbReference type="Proteomes" id="UP000240419">
    <property type="component" value="Unassembled WGS sequence"/>
</dbReference>
<keyword evidence="2" id="KW-1185">Reference proteome</keyword>
<organism evidence="1 2">
    <name type="scientific">Brevibacillus fortis</name>
    <dbReference type="NCBI Taxonomy" id="2126352"/>
    <lineage>
        <taxon>Bacteria</taxon>
        <taxon>Bacillati</taxon>
        <taxon>Bacillota</taxon>
        <taxon>Bacilli</taxon>
        <taxon>Bacillales</taxon>
        <taxon>Paenibacillaceae</taxon>
        <taxon>Brevibacillus</taxon>
    </lineage>
</organism>
<gene>
    <name evidence="1" type="ORF">C7R93_22020</name>
</gene>
<proteinExistence type="predicted"/>
<name>A0A2P7UWF0_9BACL</name>
<dbReference type="Pfam" id="PF09844">
    <property type="entry name" value="DUF2071"/>
    <property type="match status" value="1"/>
</dbReference>
<sequence>MIDVRMGGIRIEQRIIQIKSAAQYNGWTMTQTWEHLLFLHWAISPASIQALIPAGLELDTYDGKAWISIIPFLLSSVRLRRMPSVPFTTTFPEINVRTYVKAKGKTGVYFLSLDASNPLVIKIATYWYRLPYYQAQMAFQPQGDRIDFTSRRISGLPHSPSFEGSYQPRADKFFAKEGTLVHWLTERYTLFCRCNRTKQMMYADVVHEPWQLQEAAFHIRENSMTENLSIPLADSPDLALYSRGVQSLIWPIRSLADLSSDQGGYS</sequence>
<evidence type="ECO:0000313" key="2">
    <source>
        <dbReference type="Proteomes" id="UP000240419"/>
    </source>
</evidence>
<dbReference type="AlphaFoldDB" id="A0A2P7UWF0"/>
<reference evidence="1 2" key="1">
    <citation type="submission" date="2018-03" db="EMBL/GenBank/DDBJ databases">
        <title>Brevisbacillus phylogenomics.</title>
        <authorList>
            <person name="Dunlap C."/>
        </authorList>
    </citation>
    <scope>NUCLEOTIDE SEQUENCE [LARGE SCALE GENOMIC DNA]</scope>
    <source>
        <strain evidence="1 2">NRRL NRS-1210</strain>
    </source>
</reference>
<accession>A0A2P7UWF0</accession>
<dbReference type="InterPro" id="IPR023375">
    <property type="entry name" value="ADC_dom_sf"/>
</dbReference>
<dbReference type="OrthoDB" id="150993at2"/>